<gene>
    <name evidence="5" type="ORF">V6N12_012137</name>
</gene>
<feature type="domain" description="Bifunctional inhibitor/plant lipid transfer protein/seed storage helical" evidence="4">
    <location>
        <begin position="31"/>
        <end position="95"/>
    </location>
</feature>
<organism evidence="5 6">
    <name type="scientific">Hibiscus sabdariffa</name>
    <name type="common">roselle</name>
    <dbReference type="NCBI Taxonomy" id="183260"/>
    <lineage>
        <taxon>Eukaryota</taxon>
        <taxon>Viridiplantae</taxon>
        <taxon>Streptophyta</taxon>
        <taxon>Embryophyta</taxon>
        <taxon>Tracheophyta</taxon>
        <taxon>Spermatophyta</taxon>
        <taxon>Magnoliopsida</taxon>
        <taxon>eudicotyledons</taxon>
        <taxon>Gunneridae</taxon>
        <taxon>Pentapetalae</taxon>
        <taxon>rosids</taxon>
        <taxon>malvids</taxon>
        <taxon>Malvales</taxon>
        <taxon>Malvaceae</taxon>
        <taxon>Malvoideae</taxon>
        <taxon>Hibiscus</taxon>
    </lineage>
</organism>
<keyword evidence="3" id="KW-0732">Signal</keyword>
<dbReference type="CDD" id="cd01959">
    <property type="entry name" value="nsLTP2"/>
    <property type="match status" value="1"/>
</dbReference>
<evidence type="ECO:0000259" key="4">
    <source>
        <dbReference type="SMART" id="SM00499"/>
    </source>
</evidence>
<name>A0ABR2CH80_9ROSI</name>
<evidence type="ECO:0000313" key="5">
    <source>
        <dbReference type="EMBL" id="KAK8518898.1"/>
    </source>
</evidence>
<protein>
    <recommendedName>
        <fullName evidence="4">Bifunctional inhibitor/plant lipid transfer protein/seed storage helical domain-containing protein</fullName>
    </recommendedName>
</protein>
<dbReference type="EMBL" id="JBBPBM010000052">
    <property type="protein sequence ID" value="KAK8518898.1"/>
    <property type="molecule type" value="Genomic_DNA"/>
</dbReference>
<dbReference type="Pfam" id="PF00234">
    <property type="entry name" value="Tryp_alpha_amyl"/>
    <property type="match status" value="1"/>
</dbReference>
<comment type="caution">
    <text evidence="5">The sequence shown here is derived from an EMBL/GenBank/DDBJ whole genome shotgun (WGS) entry which is preliminary data.</text>
</comment>
<keyword evidence="1" id="KW-0813">Transport</keyword>
<sequence>MKIVSFVALFVVALAVAVLSGETRTAEAMTCDPAQLAPCVPALVSGAPTAECCSNLKEQQPCLCQYMKDPAFSQFVTNPAAKKIASVCNVPWPVC</sequence>
<dbReference type="PANTHER" id="PTHR33214:SF69">
    <property type="entry name" value="BIFUNCTIONAL INHIBITOR_LIPID-TRANSFER PROTEIN_SEED STORAGE 2S ALBUMIN SUPERFAMILY PROTEIN"/>
    <property type="match status" value="1"/>
</dbReference>
<evidence type="ECO:0000256" key="1">
    <source>
        <dbReference type="ARBA" id="ARBA00022448"/>
    </source>
</evidence>
<proteinExistence type="predicted"/>
<evidence type="ECO:0000313" key="6">
    <source>
        <dbReference type="Proteomes" id="UP001472677"/>
    </source>
</evidence>
<dbReference type="InterPro" id="IPR033872">
    <property type="entry name" value="nsLTP2"/>
</dbReference>
<accession>A0ABR2CH80</accession>
<dbReference type="InterPro" id="IPR036312">
    <property type="entry name" value="Bifun_inhib/LTP/seed_sf"/>
</dbReference>
<dbReference type="Proteomes" id="UP001472677">
    <property type="component" value="Unassembled WGS sequence"/>
</dbReference>
<dbReference type="SUPFAM" id="SSF47699">
    <property type="entry name" value="Bifunctional inhibitor/lipid-transfer protein/seed storage 2S albumin"/>
    <property type="match status" value="1"/>
</dbReference>
<dbReference type="InterPro" id="IPR016140">
    <property type="entry name" value="Bifunc_inhib/LTP/seed_store"/>
</dbReference>
<evidence type="ECO:0000256" key="3">
    <source>
        <dbReference type="SAM" id="SignalP"/>
    </source>
</evidence>
<dbReference type="Gene3D" id="1.10.110.10">
    <property type="entry name" value="Plant lipid-transfer and hydrophobic proteins"/>
    <property type="match status" value="1"/>
</dbReference>
<reference evidence="5 6" key="1">
    <citation type="journal article" date="2024" name="G3 (Bethesda)">
        <title>Genome assembly of Hibiscus sabdariffa L. provides insights into metabolisms of medicinal natural products.</title>
        <authorList>
            <person name="Kim T."/>
        </authorList>
    </citation>
    <scope>NUCLEOTIDE SEQUENCE [LARGE SCALE GENOMIC DNA]</scope>
    <source>
        <strain evidence="5">TK-2024</strain>
        <tissue evidence="5">Old leaves</tissue>
    </source>
</reference>
<dbReference type="SMART" id="SM00499">
    <property type="entry name" value="AAI"/>
    <property type="match status" value="1"/>
</dbReference>
<feature type="chain" id="PRO_5047128548" description="Bifunctional inhibitor/plant lipid transfer protein/seed storage helical domain-containing protein" evidence="3">
    <location>
        <begin position="29"/>
        <end position="95"/>
    </location>
</feature>
<keyword evidence="6" id="KW-1185">Reference proteome</keyword>
<keyword evidence="2" id="KW-0446">Lipid-binding</keyword>
<dbReference type="PANTHER" id="PTHR33214">
    <property type="entry name" value="BIFUNCTIONAL INHIBITOR/LIPID-TRANSFER PROTEIN/SEED STORAGE 2S ALBUMIN SUPERFAMILY PROTEIN"/>
    <property type="match status" value="1"/>
</dbReference>
<feature type="signal peptide" evidence="3">
    <location>
        <begin position="1"/>
        <end position="28"/>
    </location>
</feature>
<evidence type="ECO:0000256" key="2">
    <source>
        <dbReference type="ARBA" id="ARBA00023121"/>
    </source>
</evidence>